<evidence type="ECO:0000313" key="3">
    <source>
        <dbReference type="Proteomes" id="UP000479710"/>
    </source>
</evidence>
<dbReference type="InterPro" id="IPR011205">
    <property type="entry name" value="UCP015417_vWA"/>
</dbReference>
<reference evidence="2 3" key="1">
    <citation type="submission" date="2019-11" db="EMBL/GenBank/DDBJ databases">
        <title>Whole genome sequence of Oryza granulata.</title>
        <authorList>
            <person name="Li W."/>
        </authorList>
    </citation>
    <scope>NUCLEOTIDE SEQUENCE [LARGE SCALE GENOMIC DNA]</scope>
    <source>
        <strain evidence="3">cv. Menghai</strain>
        <tissue evidence="2">Leaf</tissue>
    </source>
</reference>
<dbReference type="Pfam" id="PF11443">
    <property type="entry name" value="DUF2828"/>
    <property type="match status" value="1"/>
</dbReference>
<gene>
    <name evidence="2" type="ORF">E2562_007806</name>
</gene>
<dbReference type="PANTHER" id="PTHR31373">
    <property type="entry name" value="OS06G0652100 PROTEIN"/>
    <property type="match status" value="1"/>
</dbReference>
<dbReference type="AlphaFoldDB" id="A0A6G1F505"/>
<sequence length="73" mass="8363">MSAQRWANLPYIHVASMTMRHYKASFKKDDEDRFTDVEKGKVKIVAGALLPHEIAAVAMRAEEDDVSELQCRR</sequence>
<protein>
    <recommendedName>
        <fullName evidence="1">DUF2828 domain-containing protein</fullName>
    </recommendedName>
</protein>
<dbReference type="Proteomes" id="UP000479710">
    <property type="component" value="Unassembled WGS sequence"/>
</dbReference>
<accession>A0A6G1F505</accession>
<dbReference type="PANTHER" id="PTHR31373:SF27">
    <property type="entry name" value="TROVE DOMAIN-CONTAINING PROTEIN"/>
    <property type="match status" value="1"/>
</dbReference>
<organism evidence="2 3">
    <name type="scientific">Oryza meyeriana var. granulata</name>
    <dbReference type="NCBI Taxonomy" id="110450"/>
    <lineage>
        <taxon>Eukaryota</taxon>
        <taxon>Viridiplantae</taxon>
        <taxon>Streptophyta</taxon>
        <taxon>Embryophyta</taxon>
        <taxon>Tracheophyta</taxon>
        <taxon>Spermatophyta</taxon>
        <taxon>Magnoliopsida</taxon>
        <taxon>Liliopsida</taxon>
        <taxon>Poales</taxon>
        <taxon>Poaceae</taxon>
        <taxon>BOP clade</taxon>
        <taxon>Oryzoideae</taxon>
        <taxon>Oryzeae</taxon>
        <taxon>Oryzinae</taxon>
        <taxon>Oryza</taxon>
        <taxon>Oryza meyeriana</taxon>
    </lineage>
</organism>
<dbReference type="EMBL" id="SPHZ02000001">
    <property type="protein sequence ID" value="KAF0931996.1"/>
    <property type="molecule type" value="Genomic_DNA"/>
</dbReference>
<evidence type="ECO:0000313" key="2">
    <source>
        <dbReference type="EMBL" id="KAF0931996.1"/>
    </source>
</evidence>
<proteinExistence type="predicted"/>
<dbReference type="OrthoDB" id="1710356at2759"/>
<feature type="domain" description="DUF2828" evidence="1">
    <location>
        <begin position="1"/>
        <end position="62"/>
    </location>
</feature>
<evidence type="ECO:0000259" key="1">
    <source>
        <dbReference type="Pfam" id="PF11443"/>
    </source>
</evidence>
<name>A0A6G1F505_9ORYZ</name>
<keyword evidence="3" id="KW-1185">Reference proteome</keyword>
<dbReference type="InterPro" id="IPR058580">
    <property type="entry name" value="DUF2828"/>
</dbReference>
<comment type="caution">
    <text evidence="2">The sequence shown here is derived from an EMBL/GenBank/DDBJ whole genome shotgun (WGS) entry which is preliminary data.</text>
</comment>